<evidence type="ECO:0000313" key="2">
    <source>
        <dbReference type="Proteomes" id="UP001350748"/>
    </source>
</evidence>
<comment type="caution">
    <text evidence="1">The sequence shown here is derived from an EMBL/GenBank/DDBJ whole genome shotgun (WGS) entry which is preliminary data.</text>
</comment>
<dbReference type="RefSeq" id="WP_332083003.1">
    <property type="nucleotide sequence ID" value="NZ_JAZHYN010000070.1"/>
</dbReference>
<dbReference type="EMBL" id="JAZHYN010000070">
    <property type="protein sequence ID" value="MEF3367971.1"/>
    <property type="molecule type" value="Genomic_DNA"/>
</dbReference>
<organism evidence="1 2">
    <name type="scientific">Methylocystis borbori</name>
    <dbReference type="NCBI Taxonomy" id="3118750"/>
    <lineage>
        <taxon>Bacteria</taxon>
        <taxon>Pseudomonadati</taxon>
        <taxon>Pseudomonadota</taxon>
        <taxon>Alphaproteobacteria</taxon>
        <taxon>Hyphomicrobiales</taxon>
        <taxon>Methylocystaceae</taxon>
        <taxon>Methylocystis</taxon>
    </lineage>
</organism>
<protein>
    <submittedName>
        <fullName evidence="1">Aldehyde dehydrogenase</fullName>
    </submittedName>
</protein>
<sequence>MTMIVVEEHNKDDLSRIAGCYLYSDTKIWIDNGAAHREDGPAVIFPDGVFRWYIRGREITRDVNTFFYQNKWPLQAGLDTDDKLALFRTKFCPAS</sequence>
<gene>
    <name evidence="1" type="ORF">V3H18_15660</name>
</gene>
<evidence type="ECO:0000313" key="1">
    <source>
        <dbReference type="EMBL" id="MEF3367971.1"/>
    </source>
</evidence>
<accession>A0ABU7XKQ3</accession>
<name>A0ABU7XKQ3_9HYPH</name>
<reference evidence="1 2" key="1">
    <citation type="submission" date="2024-02" db="EMBL/GenBank/DDBJ databases">
        <authorList>
            <person name="Grouzdev D."/>
        </authorList>
    </citation>
    <scope>NUCLEOTIDE SEQUENCE [LARGE SCALE GENOMIC DNA]</scope>
    <source>
        <strain evidence="1 2">9N</strain>
    </source>
</reference>
<dbReference type="Proteomes" id="UP001350748">
    <property type="component" value="Unassembled WGS sequence"/>
</dbReference>
<proteinExistence type="predicted"/>
<keyword evidence="2" id="KW-1185">Reference proteome</keyword>